<sequence>MSSQAPELVAIVAMTENRVIGKDGGMPWHLPADFAHFKRLSVGRPNVMGRRVWDSLGGQALPGRTNIVLTRQAAFRAPGALVAYTPADALALAHAHLGPENEIAIIGGEEIYRLYLDQLTRVELTLIHTELEGDTFFPKLPGEWDTAAERERPADERNRYDLTFRTLVRRG</sequence>
<evidence type="ECO:0000256" key="6">
    <source>
        <dbReference type="ARBA" id="ARBA00023002"/>
    </source>
</evidence>
<accession>A0ABQ3JXG0</accession>
<dbReference type="PANTHER" id="PTHR48069">
    <property type="entry name" value="DIHYDROFOLATE REDUCTASE"/>
    <property type="match status" value="1"/>
</dbReference>
<dbReference type="PANTHER" id="PTHR48069:SF3">
    <property type="entry name" value="DIHYDROFOLATE REDUCTASE"/>
    <property type="match status" value="1"/>
</dbReference>
<comment type="catalytic activity">
    <reaction evidence="7">
        <text>(6S)-5,6,7,8-tetrahydrofolate + NADP(+) = 7,8-dihydrofolate + NADPH + H(+)</text>
        <dbReference type="Rhea" id="RHEA:15009"/>
        <dbReference type="ChEBI" id="CHEBI:15378"/>
        <dbReference type="ChEBI" id="CHEBI:57451"/>
        <dbReference type="ChEBI" id="CHEBI:57453"/>
        <dbReference type="ChEBI" id="CHEBI:57783"/>
        <dbReference type="ChEBI" id="CHEBI:58349"/>
        <dbReference type="EC" id="1.5.1.3"/>
    </reaction>
</comment>
<dbReference type="SUPFAM" id="SSF53597">
    <property type="entry name" value="Dihydrofolate reductase-like"/>
    <property type="match status" value="1"/>
</dbReference>
<dbReference type="Gene3D" id="3.40.430.10">
    <property type="entry name" value="Dihydrofolate Reductase, subunit A"/>
    <property type="match status" value="1"/>
</dbReference>
<keyword evidence="4 7" id="KW-0554">One-carbon metabolism</keyword>
<dbReference type="Proteomes" id="UP000632154">
    <property type="component" value="Unassembled WGS sequence"/>
</dbReference>
<comment type="caution">
    <text evidence="10">The sequence shown here is derived from an EMBL/GenBank/DDBJ whole genome shotgun (WGS) entry which is preliminary data.</text>
</comment>
<evidence type="ECO:0000256" key="1">
    <source>
        <dbReference type="ARBA" id="ARBA00004903"/>
    </source>
</evidence>
<keyword evidence="11" id="KW-1185">Reference proteome</keyword>
<dbReference type="EC" id="1.5.1.3" evidence="3 7"/>
<dbReference type="PRINTS" id="PR00070">
    <property type="entry name" value="DHFR"/>
</dbReference>
<dbReference type="EMBL" id="BNAL01000001">
    <property type="protein sequence ID" value="GHF93452.1"/>
    <property type="molecule type" value="Genomic_DNA"/>
</dbReference>
<name>A0ABQ3JXG0_9DEIO</name>
<gene>
    <name evidence="10" type="ORF">GCM10017783_01840</name>
</gene>
<comment type="pathway">
    <text evidence="1 7">Cofactor biosynthesis; tetrahydrofolate biosynthesis; 5,6,7,8-tetrahydrofolate from 7,8-dihydrofolate: step 1/1.</text>
</comment>
<evidence type="ECO:0000256" key="8">
    <source>
        <dbReference type="RuleBase" id="RU004474"/>
    </source>
</evidence>
<evidence type="ECO:0000313" key="11">
    <source>
        <dbReference type="Proteomes" id="UP000632154"/>
    </source>
</evidence>
<dbReference type="InterPro" id="IPR001796">
    <property type="entry name" value="DHFR_dom"/>
</dbReference>
<dbReference type="CDD" id="cd00209">
    <property type="entry name" value="DHFR"/>
    <property type="match status" value="1"/>
</dbReference>
<keyword evidence="5 7" id="KW-0521">NADP</keyword>
<evidence type="ECO:0000256" key="2">
    <source>
        <dbReference type="ARBA" id="ARBA00009539"/>
    </source>
</evidence>
<evidence type="ECO:0000313" key="10">
    <source>
        <dbReference type="EMBL" id="GHF93452.1"/>
    </source>
</evidence>
<evidence type="ECO:0000259" key="9">
    <source>
        <dbReference type="PROSITE" id="PS51330"/>
    </source>
</evidence>
<comment type="similarity">
    <text evidence="2 7 8">Belongs to the dihydrofolate reductase family.</text>
</comment>
<reference evidence="11" key="1">
    <citation type="journal article" date="2019" name="Int. J. Syst. Evol. Microbiol.">
        <title>The Global Catalogue of Microorganisms (GCM) 10K type strain sequencing project: providing services to taxonomists for standard genome sequencing and annotation.</title>
        <authorList>
            <consortium name="The Broad Institute Genomics Platform"/>
            <consortium name="The Broad Institute Genome Sequencing Center for Infectious Disease"/>
            <person name="Wu L."/>
            <person name="Ma J."/>
        </authorList>
    </citation>
    <scope>NUCLEOTIDE SEQUENCE [LARGE SCALE GENOMIC DNA]</scope>
    <source>
        <strain evidence="11">CGMCC 1.18439</strain>
    </source>
</reference>
<organism evidence="10 11">
    <name type="scientific">Deinococcus piscis</name>
    <dbReference type="NCBI Taxonomy" id="394230"/>
    <lineage>
        <taxon>Bacteria</taxon>
        <taxon>Thermotogati</taxon>
        <taxon>Deinococcota</taxon>
        <taxon>Deinococci</taxon>
        <taxon>Deinococcales</taxon>
        <taxon>Deinococcaceae</taxon>
        <taxon>Deinococcus</taxon>
    </lineage>
</organism>
<protein>
    <recommendedName>
        <fullName evidence="3 7">Dihydrofolate reductase</fullName>
        <ecNumber evidence="3 7">1.5.1.3</ecNumber>
    </recommendedName>
</protein>
<evidence type="ECO:0000256" key="4">
    <source>
        <dbReference type="ARBA" id="ARBA00022563"/>
    </source>
</evidence>
<dbReference type="PROSITE" id="PS51330">
    <property type="entry name" value="DHFR_2"/>
    <property type="match status" value="1"/>
</dbReference>
<dbReference type="Pfam" id="PF00186">
    <property type="entry name" value="DHFR_1"/>
    <property type="match status" value="1"/>
</dbReference>
<dbReference type="InterPro" id="IPR017925">
    <property type="entry name" value="DHFR_CS"/>
</dbReference>
<dbReference type="InterPro" id="IPR012259">
    <property type="entry name" value="DHFR"/>
</dbReference>
<dbReference type="PIRSF" id="PIRSF000194">
    <property type="entry name" value="DHFR"/>
    <property type="match status" value="1"/>
</dbReference>
<evidence type="ECO:0000256" key="3">
    <source>
        <dbReference type="ARBA" id="ARBA00012856"/>
    </source>
</evidence>
<feature type="domain" description="DHFR" evidence="9">
    <location>
        <begin position="7"/>
        <end position="169"/>
    </location>
</feature>
<evidence type="ECO:0000256" key="5">
    <source>
        <dbReference type="ARBA" id="ARBA00022857"/>
    </source>
</evidence>
<keyword evidence="6 7" id="KW-0560">Oxidoreductase</keyword>
<comment type="function">
    <text evidence="7">Key enzyme in folate metabolism. Catalyzes an essential reaction for de novo glycine and purine synthesis, and for DNA precursor synthesis.</text>
</comment>
<evidence type="ECO:0000256" key="7">
    <source>
        <dbReference type="PIRNR" id="PIRNR000194"/>
    </source>
</evidence>
<dbReference type="PROSITE" id="PS00075">
    <property type="entry name" value="DHFR_1"/>
    <property type="match status" value="1"/>
</dbReference>
<proteinExistence type="inferred from homology"/>
<dbReference type="RefSeq" id="WP_189641773.1">
    <property type="nucleotide sequence ID" value="NZ_BNAL01000001.1"/>
</dbReference>
<dbReference type="InterPro" id="IPR024072">
    <property type="entry name" value="DHFR-like_dom_sf"/>
</dbReference>